<name>A0A212TZY9_9MICO</name>
<dbReference type="AlphaFoldDB" id="A0A212TZY9"/>
<evidence type="ECO:0000313" key="3">
    <source>
        <dbReference type="Proteomes" id="UP000198122"/>
    </source>
</evidence>
<keyword evidence="3" id="KW-1185">Reference proteome</keyword>
<dbReference type="Proteomes" id="UP000198122">
    <property type="component" value="Unassembled WGS sequence"/>
</dbReference>
<reference evidence="2 3" key="1">
    <citation type="submission" date="2017-06" db="EMBL/GenBank/DDBJ databases">
        <authorList>
            <person name="Kim H.J."/>
            <person name="Triplett B.A."/>
        </authorList>
    </citation>
    <scope>NUCLEOTIDE SEQUENCE [LARGE SCALE GENOMIC DNA]</scope>
    <source>
        <strain evidence="2 3">DSM 22179</strain>
    </source>
</reference>
<keyword evidence="1" id="KW-1133">Transmembrane helix</keyword>
<dbReference type="EMBL" id="FYEZ01000002">
    <property type="protein sequence ID" value="SNC71446.1"/>
    <property type="molecule type" value="Genomic_DNA"/>
</dbReference>
<feature type="transmembrane region" description="Helical" evidence="1">
    <location>
        <begin position="34"/>
        <end position="54"/>
    </location>
</feature>
<evidence type="ECO:0000313" key="2">
    <source>
        <dbReference type="EMBL" id="SNC71446.1"/>
    </source>
</evidence>
<dbReference type="RefSeq" id="WP_088818455.1">
    <property type="nucleotide sequence ID" value="NZ_FYEZ01000002.1"/>
</dbReference>
<protein>
    <submittedName>
        <fullName evidence="2">Branched-chain amino acid transport protein (AzlD)</fullName>
    </submittedName>
</protein>
<accession>A0A212TZY9</accession>
<sequence length="102" mass="10586">MSWAWLLVACALGLALKLAGYLLPASALQRPLPLYLAGMVTIGLLTSLLALNTVASGQELRLDARVAALVVAVVALRLRAPFLLVVVLGAAATALVRLLGWG</sequence>
<organism evidence="2 3">
    <name type="scientific">Kytococcus aerolatus</name>
    <dbReference type="NCBI Taxonomy" id="592308"/>
    <lineage>
        <taxon>Bacteria</taxon>
        <taxon>Bacillati</taxon>
        <taxon>Actinomycetota</taxon>
        <taxon>Actinomycetes</taxon>
        <taxon>Micrococcales</taxon>
        <taxon>Kytococcaceae</taxon>
        <taxon>Kytococcus</taxon>
    </lineage>
</organism>
<gene>
    <name evidence="2" type="ORF">SAMN05445756_1491</name>
</gene>
<feature type="transmembrane region" description="Helical" evidence="1">
    <location>
        <begin position="66"/>
        <end position="99"/>
    </location>
</feature>
<keyword evidence="1" id="KW-0812">Transmembrane</keyword>
<proteinExistence type="predicted"/>
<keyword evidence="1" id="KW-0472">Membrane</keyword>
<evidence type="ECO:0000256" key="1">
    <source>
        <dbReference type="SAM" id="Phobius"/>
    </source>
</evidence>